<feature type="signal peptide" evidence="5">
    <location>
        <begin position="1"/>
        <end position="25"/>
    </location>
</feature>
<dbReference type="PROSITE" id="PS01180">
    <property type="entry name" value="CUB"/>
    <property type="match status" value="1"/>
</dbReference>
<keyword evidence="9" id="KW-1185">Reference proteome</keyword>
<name>R7V1J4_CAPTE</name>
<dbReference type="Proteomes" id="UP000014760">
    <property type="component" value="Unassembled WGS sequence"/>
</dbReference>
<keyword evidence="1" id="KW-0677">Repeat</keyword>
<evidence type="ECO:0000256" key="1">
    <source>
        <dbReference type="ARBA" id="ARBA00022737"/>
    </source>
</evidence>
<feature type="region of interest" description="Disordered" evidence="4">
    <location>
        <begin position="1003"/>
        <end position="1070"/>
    </location>
</feature>
<feature type="compositionally biased region" description="Basic residues" evidence="4">
    <location>
        <begin position="1011"/>
        <end position="1024"/>
    </location>
</feature>
<protein>
    <recommendedName>
        <fullName evidence="6">CUB domain-containing protein</fullName>
    </recommendedName>
</protein>
<dbReference type="HOGENOM" id="CLU_278760_0_0_1"/>
<keyword evidence="2" id="KW-1015">Disulfide bond</keyword>
<dbReference type="AlphaFoldDB" id="R7V1J4"/>
<evidence type="ECO:0000256" key="5">
    <source>
        <dbReference type="SAM" id="SignalP"/>
    </source>
</evidence>
<feature type="domain" description="CUB" evidence="6">
    <location>
        <begin position="130"/>
        <end position="231"/>
    </location>
</feature>
<dbReference type="SUPFAM" id="SSF49854">
    <property type="entry name" value="Spermadhesin, CUB domain"/>
    <property type="match status" value="1"/>
</dbReference>
<dbReference type="InterPro" id="IPR035914">
    <property type="entry name" value="Sperma_CUB_dom_sf"/>
</dbReference>
<evidence type="ECO:0000256" key="4">
    <source>
        <dbReference type="SAM" id="MobiDB-lite"/>
    </source>
</evidence>
<feature type="chain" id="PRO_5008788609" description="CUB domain-containing protein" evidence="5">
    <location>
        <begin position="26"/>
        <end position="1133"/>
    </location>
</feature>
<dbReference type="CDD" id="cd22823">
    <property type="entry name" value="Gal_Rha_Lectin"/>
    <property type="match status" value="1"/>
</dbReference>
<sequence>MLTTYFDFLAFLIAVLLLRMTTGQGGPSLAEYVVSECYGDLFSFDCGSGNRIRINRDFFGVGDDSGVCHYRSGDCIISNPKSNSLIHRFCTGRRACTYYLVERRGCNGYFSNYQQVEYQCVPDSSITNICSNVRYESENTYIASPNFPDNYPPNLTCSCVVTPVSPGVRVTMEILYLAIKYNSPCQDWLRVGRKRTCGTSSDLFTGSRIPIEFHSDGEESHSGFWLNFKASKPGEKLLVQCGNSSRFGLLRRPGSRRTSQVPYPRRIPSRRSTTESVFSTVGANRSAEILPTPPIKDFPDVTLKPNPSQHANVPTPPVKELPDRILEPDSPHHANLPTSPNNKEVTDRTLKHNPPMSGSMPQATNLTRRNATETPIFATSRTVQAATDSSGVRSMGATHSPIKLTHGAETTTPFNRDKVWEAFYRENGERKADELAKPDTETEMRHPSHPIVIHQPKNIALTEPNHATTKTTMPSTTTPTTTISTPTVTAVTTKVYPLEALKRLTTDPNKYPATPTLPPITDKPVDIVNPNRHNLETGPSRESVEAKNDESFSGSNRDQTDSRPLAPPLVEDPQLFHKTQELSPGDNGYSFTKDHLHMVGTHQIKGTMGKAGGGLQATTPVDYQQKPQDAFDLYGDYYYQQVTEFQPDLPKLDEISQPGPTKQDIHMKDQKIDLSDMSSSFFDEEDHPNAVETQTAIPSLTPMMTQNAPSAEDPNNEMNLDLLSTMFKDAKKDSAASDKGMLDRLLKMLLQRQAGSVQDPASEGGNSGIEEAIDLLDKVAEVEPTPFAETPLSVTNTVLRNNCVVCMPWRWFNLLYRYYRCSLPTASPGEILSKKRQRILRHKAAKNLTLITKVGVNDLPLSSTNISTIQSCSSVGARSDSQDSSKDLLLLPANRHRKLLLPSSCASIANSSGMEETYRRGKGHQSFMELDFPKTKDKALQVDMFQYYRVSEDMLAADHIVAKTTHVLPEPETFLAAKSGMYHSHKAIQVRPSLIDLKCLDKPEVPTKPKANIKRRKAVRKPQRHPSSGSDVVSPRHRRGDREASNPSGRRRKPQVPPKPKFPPMFSDTDMDIMSGSDRDTNLVKTESMASMPGISEMIFMPESEHFHQHVVSDSTNYNSQDSDWETRSAISL</sequence>
<dbReference type="InterPro" id="IPR043159">
    <property type="entry name" value="Lectin_gal-bd_sf"/>
</dbReference>
<dbReference type="EnsemblMetazoa" id="CapteT222425">
    <property type="protein sequence ID" value="CapteP222425"/>
    <property type="gene ID" value="CapteG222425"/>
</dbReference>
<evidence type="ECO:0000256" key="3">
    <source>
        <dbReference type="PROSITE-ProRule" id="PRU00059"/>
    </source>
</evidence>
<keyword evidence="5" id="KW-0732">Signal</keyword>
<accession>R7V1J4</accession>
<evidence type="ECO:0000259" key="6">
    <source>
        <dbReference type="PROSITE" id="PS01180"/>
    </source>
</evidence>
<feature type="region of interest" description="Disordered" evidence="4">
    <location>
        <begin position="251"/>
        <end position="363"/>
    </location>
</feature>
<evidence type="ECO:0000313" key="8">
    <source>
        <dbReference type="EnsemblMetazoa" id="CapteP222425"/>
    </source>
</evidence>
<dbReference type="InterPro" id="IPR000859">
    <property type="entry name" value="CUB_dom"/>
</dbReference>
<dbReference type="EMBL" id="AMQN01005400">
    <property type="status" value="NOT_ANNOTATED_CDS"/>
    <property type="molecule type" value="Genomic_DNA"/>
</dbReference>
<feature type="compositionally biased region" description="Basic and acidic residues" evidence="4">
    <location>
        <begin position="320"/>
        <end position="332"/>
    </location>
</feature>
<reference evidence="7 9" key="2">
    <citation type="journal article" date="2013" name="Nature">
        <title>Insights into bilaterian evolution from three spiralian genomes.</title>
        <authorList>
            <person name="Simakov O."/>
            <person name="Marletaz F."/>
            <person name="Cho S.J."/>
            <person name="Edsinger-Gonzales E."/>
            <person name="Havlak P."/>
            <person name="Hellsten U."/>
            <person name="Kuo D.H."/>
            <person name="Larsson T."/>
            <person name="Lv J."/>
            <person name="Arendt D."/>
            <person name="Savage R."/>
            <person name="Osoegawa K."/>
            <person name="de Jong P."/>
            <person name="Grimwood J."/>
            <person name="Chapman J.A."/>
            <person name="Shapiro H."/>
            <person name="Aerts A."/>
            <person name="Otillar R.P."/>
            <person name="Terry A.Y."/>
            <person name="Boore J.L."/>
            <person name="Grigoriev I.V."/>
            <person name="Lindberg D.R."/>
            <person name="Seaver E.C."/>
            <person name="Weisblat D.A."/>
            <person name="Putnam N.H."/>
            <person name="Rokhsar D.S."/>
        </authorList>
    </citation>
    <scope>NUCLEOTIDE SEQUENCE</scope>
    <source>
        <strain evidence="7 9">I ESC-2004</strain>
    </source>
</reference>
<comment type="caution">
    <text evidence="3">Lacks conserved residue(s) required for the propagation of feature annotation.</text>
</comment>
<dbReference type="Gene3D" id="2.60.120.290">
    <property type="entry name" value="Spermadhesin, CUB domain"/>
    <property type="match status" value="1"/>
</dbReference>
<proteinExistence type="predicted"/>
<evidence type="ECO:0000313" key="9">
    <source>
        <dbReference type="Proteomes" id="UP000014760"/>
    </source>
</evidence>
<dbReference type="EMBL" id="KB295955">
    <property type="protein sequence ID" value="ELU12439.1"/>
    <property type="molecule type" value="Genomic_DNA"/>
</dbReference>
<reference evidence="8" key="3">
    <citation type="submission" date="2015-06" db="UniProtKB">
        <authorList>
            <consortium name="EnsemblMetazoa"/>
        </authorList>
    </citation>
    <scope>IDENTIFICATION</scope>
</reference>
<organism evidence="7">
    <name type="scientific">Capitella teleta</name>
    <name type="common">Polychaete worm</name>
    <dbReference type="NCBI Taxonomy" id="283909"/>
    <lineage>
        <taxon>Eukaryota</taxon>
        <taxon>Metazoa</taxon>
        <taxon>Spiralia</taxon>
        <taxon>Lophotrochozoa</taxon>
        <taxon>Annelida</taxon>
        <taxon>Polychaeta</taxon>
        <taxon>Sedentaria</taxon>
        <taxon>Scolecida</taxon>
        <taxon>Capitellidae</taxon>
        <taxon>Capitella</taxon>
    </lineage>
</organism>
<evidence type="ECO:0000256" key="2">
    <source>
        <dbReference type="ARBA" id="ARBA00023157"/>
    </source>
</evidence>
<dbReference type="Gene3D" id="2.60.120.740">
    <property type="match status" value="1"/>
</dbReference>
<dbReference type="SMART" id="SM00042">
    <property type="entry name" value="CUB"/>
    <property type="match status" value="1"/>
</dbReference>
<dbReference type="PANTHER" id="PTHR24251">
    <property type="entry name" value="OVOCHYMASE-RELATED"/>
    <property type="match status" value="1"/>
</dbReference>
<dbReference type="CDD" id="cd00041">
    <property type="entry name" value="CUB"/>
    <property type="match status" value="1"/>
</dbReference>
<feature type="region of interest" description="Disordered" evidence="4">
    <location>
        <begin position="506"/>
        <end position="570"/>
    </location>
</feature>
<gene>
    <name evidence="7" type="ORF">CAPTEDRAFT_222425</name>
</gene>
<feature type="compositionally biased region" description="Polar residues" evidence="4">
    <location>
        <begin position="270"/>
        <end position="283"/>
    </location>
</feature>
<reference evidence="9" key="1">
    <citation type="submission" date="2012-12" db="EMBL/GenBank/DDBJ databases">
        <authorList>
            <person name="Hellsten U."/>
            <person name="Grimwood J."/>
            <person name="Chapman J.A."/>
            <person name="Shapiro H."/>
            <person name="Aerts A."/>
            <person name="Otillar R.P."/>
            <person name="Terry A.Y."/>
            <person name="Boore J.L."/>
            <person name="Simakov O."/>
            <person name="Marletaz F."/>
            <person name="Cho S.-J."/>
            <person name="Edsinger-Gonzales E."/>
            <person name="Havlak P."/>
            <person name="Kuo D.-H."/>
            <person name="Larsson T."/>
            <person name="Lv J."/>
            <person name="Arendt D."/>
            <person name="Savage R."/>
            <person name="Osoegawa K."/>
            <person name="de Jong P."/>
            <person name="Lindberg D.R."/>
            <person name="Seaver E.C."/>
            <person name="Weisblat D.A."/>
            <person name="Putnam N.H."/>
            <person name="Grigoriev I.V."/>
            <person name="Rokhsar D.S."/>
        </authorList>
    </citation>
    <scope>NUCLEOTIDE SEQUENCE</scope>
    <source>
        <strain evidence="9">I ESC-2004</strain>
    </source>
</reference>
<dbReference type="OrthoDB" id="431034at2759"/>
<dbReference type="Pfam" id="PF00431">
    <property type="entry name" value="CUB"/>
    <property type="match status" value="1"/>
</dbReference>
<evidence type="ECO:0000313" key="7">
    <source>
        <dbReference type="EMBL" id="ELU12439.1"/>
    </source>
</evidence>